<keyword evidence="2" id="KW-0472">Membrane</keyword>
<feature type="transmembrane region" description="Helical" evidence="2">
    <location>
        <begin position="60"/>
        <end position="85"/>
    </location>
</feature>
<feature type="region of interest" description="Disordered" evidence="1">
    <location>
        <begin position="90"/>
        <end position="141"/>
    </location>
</feature>
<evidence type="ECO:0000313" key="3">
    <source>
        <dbReference type="EMBL" id="KAK2155380.1"/>
    </source>
</evidence>
<protein>
    <submittedName>
        <fullName evidence="3">Uncharacterized protein</fullName>
    </submittedName>
</protein>
<reference evidence="3" key="1">
    <citation type="journal article" date="2023" name="Mol. Biol. Evol.">
        <title>Third-Generation Sequencing Reveals the Adaptive Role of the Epigenome in Three Deep-Sea Polychaetes.</title>
        <authorList>
            <person name="Perez M."/>
            <person name="Aroh O."/>
            <person name="Sun Y."/>
            <person name="Lan Y."/>
            <person name="Juniper S.K."/>
            <person name="Young C.R."/>
            <person name="Angers B."/>
            <person name="Qian P.Y."/>
        </authorList>
    </citation>
    <scope>NUCLEOTIDE SEQUENCE</scope>
    <source>
        <strain evidence="3">R07B-5</strain>
    </source>
</reference>
<comment type="caution">
    <text evidence="3">The sequence shown here is derived from an EMBL/GenBank/DDBJ whole genome shotgun (WGS) entry which is preliminary data.</text>
</comment>
<accession>A0AAD9N3H9</accession>
<name>A0AAD9N3H9_RIDPI</name>
<sequence>MSHIYKLTQLHHQNTVNYDLVVTVVNNAMLTATAVRAYNYTAAHTAEVHGDTKASLPMTAIAGGSAAGAAVIASVTVAVICCLIMKSRTRETHSETTTKGTNGEVNKESDSETPQYTSLQVNNPMYDNKTVDDGDAIYENP</sequence>
<keyword evidence="2" id="KW-1133">Transmembrane helix</keyword>
<evidence type="ECO:0000256" key="2">
    <source>
        <dbReference type="SAM" id="Phobius"/>
    </source>
</evidence>
<keyword evidence="2" id="KW-0812">Transmembrane</keyword>
<keyword evidence="4" id="KW-1185">Reference proteome</keyword>
<dbReference type="Proteomes" id="UP001209878">
    <property type="component" value="Unassembled WGS sequence"/>
</dbReference>
<evidence type="ECO:0000313" key="4">
    <source>
        <dbReference type="Proteomes" id="UP001209878"/>
    </source>
</evidence>
<organism evidence="3 4">
    <name type="scientific">Ridgeia piscesae</name>
    <name type="common">Tubeworm</name>
    <dbReference type="NCBI Taxonomy" id="27915"/>
    <lineage>
        <taxon>Eukaryota</taxon>
        <taxon>Metazoa</taxon>
        <taxon>Spiralia</taxon>
        <taxon>Lophotrochozoa</taxon>
        <taxon>Annelida</taxon>
        <taxon>Polychaeta</taxon>
        <taxon>Sedentaria</taxon>
        <taxon>Canalipalpata</taxon>
        <taxon>Sabellida</taxon>
        <taxon>Siboglinidae</taxon>
        <taxon>Ridgeia</taxon>
    </lineage>
</organism>
<proteinExistence type="predicted"/>
<feature type="compositionally biased region" description="Polar residues" evidence="1">
    <location>
        <begin position="112"/>
        <end position="125"/>
    </location>
</feature>
<gene>
    <name evidence="3" type="ORF">NP493_2083g00000</name>
</gene>
<dbReference type="EMBL" id="JAODUO010002080">
    <property type="protein sequence ID" value="KAK2155380.1"/>
    <property type="molecule type" value="Genomic_DNA"/>
</dbReference>
<dbReference type="AlphaFoldDB" id="A0AAD9N3H9"/>
<evidence type="ECO:0000256" key="1">
    <source>
        <dbReference type="SAM" id="MobiDB-lite"/>
    </source>
</evidence>